<dbReference type="RefSeq" id="WP_058581081.1">
    <property type="nucleotide sequence ID" value="NZ_LOPU01000018.1"/>
</dbReference>
<name>A0A0W1R8U3_9EURY</name>
<evidence type="ECO:0000256" key="1">
    <source>
        <dbReference type="SAM" id="Phobius"/>
    </source>
</evidence>
<keyword evidence="1" id="KW-0812">Transmembrane</keyword>
<keyword evidence="3" id="KW-1185">Reference proteome</keyword>
<dbReference type="Proteomes" id="UP000054387">
    <property type="component" value="Unassembled WGS sequence"/>
</dbReference>
<evidence type="ECO:0000313" key="3">
    <source>
        <dbReference type="Proteomes" id="UP000054387"/>
    </source>
</evidence>
<keyword evidence="1" id="KW-1133">Transmembrane helix</keyword>
<protein>
    <submittedName>
        <fullName evidence="2">Uncharacterized protein</fullName>
    </submittedName>
</protein>
<dbReference type="AlphaFoldDB" id="A0A0W1R8U3"/>
<gene>
    <name evidence="2" type="ORF">AUR64_08790</name>
</gene>
<sequence length="60" mass="6675">MLPLQAIPGGPELLIFVFIGVFYLLTALVPLIALYLLYKIRKDTASMAESLERIAAENRP</sequence>
<keyword evidence="1" id="KW-0472">Membrane</keyword>
<proteinExistence type="predicted"/>
<accession>A0A0W1R8U3</accession>
<organism evidence="2 3">
    <name type="scientific">Haloprofundus marisrubri</name>
    <dbReference type="NCBI Taxonomy" id="1514971"/>
    <lineage>
        <taxon>Archaea</taxon>
        <taxon>Methanobacteriati</taxon>
        <taxon>Methanobacteriota</taxon>
        <taxon>Stenosarchaea group</taxon>
        <taxon>Halobacteria</taxon>
        <taxon>Halobacteriales</taxon>
        <taxon>Haloferacaceae</taxon>
        <taxon>Haloprofundus</taxon>
    </lineage>
</organism>
<comment type="caution">
    <text evidence="2">The sequence shown here is derived from an EMBL/GenBank/DDBJ whole genome shotgun (WGS) entry which is preliminary data.</text>
</comment>
<feature type="transmembrane region" description="Helical" evidence="1">
    <location>
        <begin position="13"/>
        <end position="38"/>
    </location>
</feature>
<reference evidence="2 3" key="1">
    <citation type="submission" date="2015-12" db="EMBL/GenBank/DDBJ databases">
        <title>Haloprofundus marisrubri gen. nov., sp. nov., an extremely halophilic archaeon isolated from the Discovery deep brine-seawater interface in the Red Sea.</title>
        <authorList>
            <person name="Zhang G."/>
            <person name="Stingl U."/>
            <person name="Rashid M."/>
        </authorList>
    </citation>
    <scope>NUCLEOTIDE SEQUENCE [LARGE SCALE GENOMIC DNA]</scope>
    <source>
        <strain evidence="2 3">SB9</strain>
    </source>
</reference>
<dbReference type="EMBL" id="LOPU01000018">
    <property type="protein sequence ID" value="KTG09726.1"/>
    <property type="molecule type" value="Genomic_DNA"/>
</dbReference>
<evidence type="ECO:0000313" key="2">
    <source>
        <dbReference type="EMBL" id="KTG09726.1"/>
    </source>
</evidence>